<feature type="region of interest" description="Disordered" evidence="4">
    <location>
        <begin position="126"/>
        <end position="171"/>
    </location>
</feature>
<keyword evidence="1" id="KW-0479">Metal-binding</keyword>
<keyword evidence="7" id="KW-1185">Reference proteome</keyword>
<evidence type="ECO:0000256" key="3">
    <source>
        <dbReference type="ARBA" id="ARBA00022833"/>
    </source>
</evidence>
<dbReference type="Proteomes" id="UP000800041">
    <property type="component" value="Unassembled WGS sequence"/>
</dbReference>
<evidence type="ECO:0000313" key="7">
    <source>
        <dbReference type="Proteomes" id="UP000800041"/>
    </source>
</evidence>
<dbReference type="Pfam" id="PF04438">
    <property type="entry name" value="zf-HIT"/>
    <property type="match status" value="1"/>
</dbReference>
<sequence length="291" mass="31073">MPSIEEVPLATLAKAGWAYVPDTGFDPSKQPINPVRKQRAARNVPAAARLVHSARQERAIQSRLAELDKDNTKDIQIPASIKSSRVTKPKTSTNVKKILQSQKTFANHLSDEEAMIALQISQPAVPSRSQPAKVGGGAQKTSGLSRPGVASSSRRTSTPTTPSNLSMGPPPLVVLDSSTTDTGAMAEAEAEAKAKAKAAFPQDAKKPPLHPLLLIDALTAPTEEEMEALLSAPPLSYSAARAVPPNSAGPPQRFFCEFCGYWGRIKCRQCGARICGLVCKGEHDQNCARYT</sequence>
<keyword evidence="3" id="KW-0862">Zinc</keyword>
<dbReference type="InterPro" id="IPR007529">
    <property type="entry name" value="Znf_HIT"/>
</dbReference>
<organism evidence="6 7">
    <name type="scientific">Aulographum hederae CBS 113979</name>
    <dbReference type="NCBI Taxonomy" id="1176131"/>
    <lineage>
        <taxon>Eukaryota</taxon>
        <taxon>Fungi</taxon>
        <taxon>Dikarya</taxon>
        <taxon>Ascomycota</taxon>
        <taxon>Pezizomycotina</taxon>
        <taxon>Dothideomycetes</taxon>
        <taxon>Pleosporomycetidae</taxon>
        <taxon>Aulographales</taxon>
        <taxon>Aulographaceae</taxon>
    </lineage>
</organism>
<protein>
    <recommendedName>
        <fullName evidence="5">HIT-type domain-containing protein</fullName>
    </recommendedName>
</protein>
<dbReference type="AlphaFoldDB" id="A0A6G1GM89"/>
<keyword evidence="2" id="KW-0863">Zinc-finger</keyword>
<evidence type="ECO:0000256" key="2">
    <source>
        <dbReference type="ARBA" id="ARBA00022771"/>
    </source>
</evidence>
<evidence type="ECO:0000259" key="5">
    <source>
        <dbReference type="Pfam" id="PF04438"/>
    </source>
</evidence>
<dbReference type="GO" id="GO:0006338">
    <property type="term" value="P:chromatin remodeling"/>
    <property type="evidence" value="ECO:0007669"/>
    <property type="project" value="InterPro"/>
</dbReference>
<feature type="domain" description="HIT-type" evidence="5">
    <location>
        <begin position="252"/>
        <end position="280"/>
    </location>
</feature>
<dbReference type="EMBL" id="ML977189">
    <property type="protein sequence ID" value="KAF1982073.1"/>
    <property type="molecule type" value="Genomic_DNA"/>
</dbReference>
<dbReference type="PANTHER" id="PTHR13093">
    <property type="entry name" value="ZINC FINGER HIT DOMAIN CONTAINING PROTEIN 1"/>
    <property type="match status" value="1"/>
</dbReference>
<dbReference type="CDD" id="cd21437">
    <property type="entry name" value="zf-HIT_ZNHIT1_like"/>
    <property type="match status" value="1"/>
</dbReference>
<dbReference type="InterPro" id="IPR039723">
    <property type="entry name" value="Vps71/ZNHIT1"/>
</dbReference>
<proteinExistence type="predicted"/>
<feature type="compositionally biased region" description="Low complexity" evidence="4">
    <location>
        <begin position="151"/>
        <end position="163"/>
    </location>
</feature>
<evidence type="ECO:0000256" key="1">
    <source>
        <dbReference type="ARBA" id="ARBA00022723"/>
    </source>
</evidence>
<evidence type="ECO:0000256" key="4">
    <source>
        <dbReference type="SAM" id="MobiDB-lite"/>
    </source>
</evidence>
<accession>A0A6G1GM89</accession>
<dbReference type="GO" id="GO:0005634">
    <property type="term" value="C:nucleus"/>
    <property type="evidence" value="ECO:0007669"/>
    <property type="project" value="UniProtKB-ARBA"/>
</dbReference>
<evidence type="ECO:0000313" key="6">
    <source>
        <dbReference type="EMBL" id="KAF1982073.1"/>
    </source>
</evidence>
<dbReference type="OrthoDB" id="74807at2759"/>
<name>A0A6G1GM89_9PEZI</name>
<dbReference type="GO" id="GO:0008270">
    <property type="term" value="F:zinc ion binding"/>
    <property type="evidence" value="ECO:0007669"/>
    <property type="project" value="UniProtKB-KW"/>
</dbReference>
<reference evidence="6" key="1">
    <citation type="journal article" date="2020" name="Stud. Mycol.">
        <title>101 Dothideomycetes genomes: a test case for predicting lifestyles and emergence of pathogens.</title>
        <authorList>
            <person name="Haridas S."/>
            <person name="Albert R."/>
            <person name="Binder M."/>
            <person name="Bloem J."/>
            <person name="Labutti K."/>
            <person name="Salamov A."/>
            <person name="Andreopoulos B."/>
            <person name="Baker S."/>
            <person name="Barry K."/>
            <person name="Bills G."/>
            <person name="Bluhm B."/>
            <person name="Cannon C."/>
            <person name="Castanera R."/>
            <person name="Culley D."/>
            <person name="Daum C."/>
            <person name="Ezra D."/>
            <person name="Gonzalez J."/>
            <person name="Henrissat B."/>
            <person name="Kuo A."/>
            <person name="Liang C."/>
            <person name="Lipzen A."/>
            <person name="Lutzoni F."/>
            <person name="Magnuson J."/>
            <person name="Mondo S."/>
            <person name="Nolan M."/>
            <person name="Ohm R."/>
            <person name="Pangilinan J."/>
            <person name="Park H.-J."/>
            <person name="Ramirez L."/>
            <person name="Alfaro M."/>
            <person name="Sun H."/>
            <person name="Tritt A."/>
            <person name="Yoshinaga Y."/>
            <person name="Zwiers L.-H."/>
            <person name="Turgeon B."/>
            <person name="Goodwin S."/>
            <person name="Spatafora J."/>
            <person name="Crous P."/>
            <person name="Grigoriev I."/>
        </authorList>
    </citation>
    <scope>NUCLEOTIDE SEQUENCE</scope>
    <source>
        <strain evidence="6">CBS 113979</strain>
    </source>
</reference>
<gene>
    <name evidence="6" type="ORF">K402DRAFT_397970</name>
</gene>